<dbReference type="PANTHER" id="PTHR43441:SF12">
    <property type="entry name" value="RIBOSOMAL N-ACETYLTRANSFERASE YDAF-RELATED"/>
    <property type="match status" value="1"/>
</dbReference>
<dbReference type="InterPro" id="IPR051908">
    <property type="entry name" value="Ribosomal_N-acetyltransferase"/>
</dbReference>
<dbReference type="PROSITE" id="PS51186">
    <property type="entry name" value="GNAT"/>
    <property type="match status" value="1"/>
</dbReference>
<organism evidence="2 3">
    <name type="scientific">Hanamia caeni</name>
    <dbReference type="NCBI Taxonomy" id="2294116"/>
    <lineage>
        <taxon>Bacteria</taxon>
        <taxon>Pseudomonadati</taxon>
        <taxon>Bacteroidota</taxon>
        <taxon>Chitinophagia</taxon>
        <taxon>Chitinophagales</taxon>
        <taxon>Chitinophagaceae</taxon>
        <taxon>Hanamia</taxon>
    </lineage>
</organism>
<dbReference type="Proteomes" id="UP000267223">
    <property type="component" value="Unassembled WGS sequence"/>
</dbReference>
<evidence type="ECO:0000259" key="1">
    <source>
        <dbReference type="PROSITE" id="PS51186"/>
    </source>
</evidence>
<comment type="caution">
    <text evidence="2">The sequence shown here is derived from an EMBL/GenBank/DDBJ whole genome shotgun (WGS) entry which is preliminary data.</text>
</comment>
<dbReference type="InterPro" id="IPR016181">
    <property type="entry name" value="Acyl_CoA_acyltransferase"/>
</dbReference>
<gene>
    <name evidence="2" type="ORF">EFY79_17940</name>
</gene>
<protein>
    <submittedName>
        <fullName evidence="2">N-acetyltransferase</fullName>
    </submittedName>
</protein>
<keyword evidence="3" id="KW-1185">Reference proteome</keyword>
<sequence length="182" mass="20955">MIIQITENINLELTSEKHAESMFQAINTNREHLSRFLPWVENMKSITNVKEYIKNSIAQTEEKKEVTFLFVSEKLVIGRIGIHNINFQNKNASIGYWLIKEAEGKGIISKATRSLITYAFQTLELNRIEIRAATDNQRSRSIPERLGMLKEGTLREAELVNGKFLDLEVYSVLSKEWLPGNK</sequence>
<dbReference type="Pfam" id="PF13302">
    <property type="entry name" value="Acetyltransf_3"/>
    <property type="match status" value="1"/>
</dbReference>
<dbReference type="AlphaFoldDB" id="A0A3M9N7T2"/>
<evidence type="ECO:0000313" key="2">
    <source>
        <dbReference type="EMBL" id="RNI33860.1"/>
    </source>
</evidence>
<name>A0A3M9N7T2_9BACT</name>
<reference evidence="2 3" key="1">
    <citation type="submission" date="2018-11" db="EMBL/GenBank/DDBJ databases">
        <title>Draft genome sequence of Ferruginibacter sp. BO-59.</title>
        <authorList>
            <person name="Im W.T."/>
        </authorList>
    </citation>
    <scope>NUCLEOTIDE SEQUENCE [LARGE SCALE GENOMIC DNA]</scope>
    <source>
        <strain evidence="2 3">BO-59</strain>
    </source>
</reference>
<dbReference type="EMBL" id="RJJR01000016">
    <property type="protein sequence ID" value="RNI33860.1"/>
    <property type="molecule type" value="Genomic_DNA"/>
</dbReference>
<accession>A0A3M9N7T2</accession>
<dbReference type="GO" id="GO:0005737">
    <property type="term" value="C:cytoplasm"/>
    <property type="evidence" value="ECO:0007669"/>
    <property type="project" value="TreeGrafter"/>
</dbReference>
<dbReference type="OrthoDB" id="9811523at2"/>
<keyword evidence="2" id="KW-0808">Transferase</keyword>
<dbReference type="GO" id="GO:0008999">
    <property type="term" value="F:protein-N-terminal-alanine acetyltransferase activity"/>
    <property type="evidence" value="ECO:0007669"/>
    <property type="project" value="TreeGrafter"/>
</dbReference>
<evidence type="ECO:0000313" key="3">
    <source>
        <dbReference type="Proteomes" id="UP000267223"/>
    </source>
</evidence>
<feature type="domain" description="N-acetyltransferase" evidence="1">
    <location>
        <begin position="21"/>
        <end position="166"/>
    </location>
</feature>
<dbReference type="GO" id="GO:1990189">
    <property type="term" value="F:protein N-terminal-serine acetyltransferase activity"/>
    <property type="evidence" value="ECO:0007669"/>
    <property type="project" value="TreeGrafter"/>
</dbReference>
<dbReference type="PANTHER" id="PTHR43441">
    <property type="entry name" value="RIBOSOMAL-PROTEIN-SERINE ACETYLTRANSFERASE"/>
    <property type="match status" value="1"/>
</dbReference>
<dbReference type="SUPFAM" id="SSF55729">
    <property type="entry name" value="Acyl-CoA N-acyltransferases (Nat)"/>
    <property type="match status" value="1"/>
</dbReference>
<proteinExistence type="predicted"/>
<dbReference type="Gene3D" id="3.40.630.30">
    <property type="match status" value="1"/>
</dbReference>
<dbReference type="InterPro" id="IPR000182">
    <property type="entry name" value="GNAT_dom"/>
</dbReference>
<dbReference type="RefSeq" id="WP_123122117.1">
    <property type="nucleotide sequence ID" value="NZ_RJJR01000016.1"/>
</dbReference>